<evidence type="ECO:0000256" key="1">
    <source>
        <dbReference type="SAM" id="MobiDB-lite"/>
    </source>
</evidence>
<dbReference type="NCBIfam" id="TIGR00254">
    <property type="entry name" value="GGDEF"/>
    <property type="match status" value="1"/>
</dbReference>
<dbReference type="InterPro" id="IPR000014">
    <property type="entry name" value="PAS"/>
</dbReference>
<dbReference type="Pfam" id="PF08447">
    <property type="entry name" value="PAS_3"/>
    <property type="match status" value="1"/>
</dbReference>
<reference evidence="4 5" key="1">
    <citation type="submission" date="2024-10" db="EMBL/GenBank/DDBJ databases">
        <title>The Natural Products Discovery Center: Release of the First 8490 Sequenced Strains for Exploring Actinobacteria Biosynthetic Diversity.</title>
        <authorList>
            <person name="Kalkreuter E."/>
            <person name="Kautsar S.A."/>
            <person name="Yang D."/>
            <person name="Bader C.D."/>
            <person name="Teijaro C.N."/>
            <person name="Fluegel L."/>
            <person name="Davis C.M."/>
            <person name="Simpson J.R."/>
            <person name="Lauterbach L."/>
            <person name="Steele A.D."/>
            <person name="Gui C."/>
            <person name="Meng S."/>
            <person name="Li G."/>
            <person name="Viehrig K."/>
            <person name="Ye F."/>
            <person name="Su P."/>
            <person name="Kiefer A.F."/>
            <person name="Nichols A."/>
            <person name="Cepeda A.J."/>
            <person name="Yan W."/>
            <person name="Fan B."/>
            <person name="Jiang Y."/>
            <person name="Adhikari A."/>
            <person name="Zheng C.-J."/>
            <person name="Schuster L."/>
            <person name="Cowan T.M."/>
            <person name="Smanski M.J."/>
            <person name="Chevrette M.G."/>
            <person name="De Carvalho L.P.S."/>
            <person name="Shen B."/>
        </authorList>
    </citation>
    <scope>NUCLEOTIDE SEQUENCE [LARGE SCALE GENOMIC DNA]</scope>
    <source>
        <strain evidence="4 5">NPDC049639</strain>
    </source>
</reference>
<dbReference type="PANTHER" id="PTHR44757:SF2">
    <property type="entry name" value="BIOFILM ARCHITECTURE MAINTENANCE PROTEIN MBAA"/>
    <property type="match status" value="1"/>
</dbReference>
<dbReference type="Gene3D" id="3.30.70.270">
    <property type="match status" value="1"/>
</dbReference>
<dbReference type="SMART" id="SM00052">
    <property type="entry name" value="EAL"/>
    <property type="match status" value="1"/>
</dbReference>
<dbReference type="SUPFAM" id="SSF55073">
    <property type="entry name" value="Nucleotide cyclase"/>
    <property type="match status" value="1"/>
</dbReference>
<dbReference type="InterPro" id="IPR035919">
    <property type="entry name" value="EAL_sf"/>
</dbReference>
<dbReference type="Gene3D" id="3.20.20.450">
    <property type="entry name" value="EAL domain"/>
    <property type="match status" value="1"/>
</dbReference>
<dbReference type="InterPro" id="IPR052155">
    <property type="entry name" value="Biofilm_reg_signaling"/>
</dbReference>
<dbReference type="SMART" id="SM00267">
    <property type="entry name" value="GGDEF"/>
    <property type="match status" value="1"/>
</dbReference>
<dbReference type="Pfam" id="PF00563">
    <property type="entry name" value="EAL"/>
    <property type="match status" value="1"/>
</dbReference>
<dbReference type="InterPro" id="IPR013655">
    <property type="entry name" value="PAS_fold_3"/>
</dbReference>
<dbReference type="CDD" id="cd01948">
    <property type="entry name" value="EAL"/>
    <property type="match status" value="1"/>
</dbReference>
<name>A0ABW8AH71_9ACTN</name>
<accession>A0ABW8AH71</accession>
<dbReference type="Pfam" id="PF00990">
    <property type="entry name" value="GGDEF"/>
    <property type="match status" value="1"/>
</dbReference>
<feature type="domain" description="EAL" evidence="2">
    <location>
        <begin position="752"/>
        <end position="1009"/>
    </location>
</feature>
<dbReference type="Gene3D" id="3.30.450.20">
    <property type="entry name" value="PAS domain"/>
    <property type="match status" value="2"/>
</dbReference>
<dbReference type="CDD" id="cd01949">
    <property type="entry name" value="GGDEF"/>
    <property type="match status" value="1"/>
</dbReference>
<evidence type="ECO:0000259" key="3">
    <source>
        <dbReference type="PROSITE" id="PS50887"/>
    </source>
</evidence>
<evidence type="ECO:0000259" key="2">
    <source>
        <dbReference type="PROSITE" id="PS50883"/>
    </source>
</evidence>
<dbReference type="InterPro" id="IPR001633">
    <property type="entry name" value="EAL_dom"/>
</dbReference>
<dbReference type="InterPro" id="IPR043128">
    <property type="entry name" value="Rev_trsase/Diguanyl_cyclase"/>
</dbReference>
<dbReference type="PROSITE" id="PS50883">
    <property type="entry name" value="EAL"/>
    <property type="match status" value="1"/>
</dbReference>
<dbReference type="SUPFAM" id="SSF141868">
    <property type="entry name" value="EAL domain-like"/>
    <property type="match status" value="1"/>
</dbReference>
<evidence type="ECO:0000313" key="4">
    <source>
        <dbReference type="EMBL" id="MFI7585701.1"/>
    </source>
</evidence>
<protein>
    <submittedName>
        <fullName evidence="4">EAL domain-containing protein</fullName>
    </submittedName>
</protein>
<gene>
    <name evidence="4" type="ORF">ACIB24_01335</name>
</gene>
<evidence type="ECO:0000313" key="5">
    <source>
        <dbReference type="Proteomes" id="UP001612915"/>
    </source>
</evidence>
<dbReference type="InterPro" id="IPR035965">
    <property type="entry name" value="PAS-like_dom_sf"/>
</dbReference>
<dbReference type="PROSITE" id="PS50887">
    <property type="entry name" value="GGDEF"/>
    <property type="match status" value="1"/>
</dbReference>
<dbReference type="InterPro" id="IPR029787">
    <property type="entry name" value="Nucleotide_cyclase"/>
</dbReference>
<comment type="caution">
    <text evidence="4">The sequence shown here is derived from an EMBL/GenBank/DDBJ whole genome shotgun (WGS) entry which is preliminary data.</text>
</comment>
<dbReference type="RefSeq" id="WP_398274042.1">
    <property type="nucleotide sequence ID" value="NZ_JBITLV010000001.1"/>
</dbReference>
<proteinExistence type="predicted"/>
<dbReference type="InterPro" id="IPR000160">
    <property type="entry name" value="GGDEF_dom"/>
</dbReference>
<feature type="domain" description="GGDEF" evidence="3">
    <location>
        <begin position="608"/>
        <end position="743"/>
    </location>
</feature>
<feature type="region of interest" description="Disordered" evidence="1">
    <location>
        <begin position="173"/>
        <end position="292"/>
    </location>
</feature>
<keyword evidence="5" id="KW-1185">Reference proteome</keyword>
<organism evidence="4 5">
    <name type="scientific">Spongisporangium articulatum</name>
    <dbReference type="NCBI Taxonomy" id="3362603"/>
    <lineage>
        <taxon>Bacteria</taxon>
        <taxon>Bacillati</taxon>
        <taxon>Actinomycetota</taxon>
        <taxon>Actinomycetes</taxon>
        <taxon>Kineosporiales</taxon>
        <taxon>Kineosporiaceae</taxon>
        <taxon>Spongisporangium</taxon>
    </lineage>
</organism>
<sequence>MALIEGPALDGRAEPDLERIRRDLAAAGPGAADVLRALVHGASTLLDAPARLAMLRSGRLEWVLAQDDDGLVAGTPVATNGSPCGDSWRDGEARLLGEDGRPAPCLGTPPAALVVPVVLSTPGGGGRRAAGRPEVCALLALVGPRAGWFSLADLTTCVELAEVAAGRLARLINGPKPVRPQPVTTVPAQVRRPEATPAEGTPVQHESELPASAGSARGWFDSDPAEAPPTPPRGAAPSAPPTRPVPKLLPTRATPARATPPRPAPSRTPSEQRPVDHPPIDLRTVPTAEPDAVDPTATRVLDLPPAFVGRPVAAPTRTLVREAPPAVMPALPAADSMGLWQWDATTGECRWSTPVARLLGLPLTADLTLDLVRQVVDEADQPRFDIAVRAIASGRGVAGALRLNGRDGSTRQAYAWSEVRRADDGTLLGAWGGVVDVTAFERDAVTQRTAVAGLRAAQELAGVATWEWRPDTGELLWSDEMYRLIGVSAQDVEPSLEFWHSFVHPEDLTRARRLDTDADGEGERVETFRLIGPGGAIRHVQSWSAAGPVEGTGPAAGRRVYGATIDVTRQVQDRITVERLTATDPVTGLANRAAFEKRLAEATTRPGPPVTLLLLDLDRFRTVNDGLGHQVGDRLLIEVARRLGAVVPDGSYLARPGGDEFAVLLPRGAGESDVLRLAERLVEALKAPYQLPETGETLMVAASVGIARSEGRPLPGHELLREADIALYRAKDAGRGRFVVFDAALREATEVRTRVERRLRAALAEGRLMARYQPVVDFVHGRIVGAEAKARVRDLETFDREDPMLPPEIFREVAERTGLVVEIDAWLVEQAIGQIVSWGEHTGEAGESPWLSLNVSARSLEHPGVTRRLVDVVQRGDIGRDRIRLEIAEHDVVAAAPGLEAAVRQLTAAGIAVGITGFGTGYAAVAYLQQIRPDFVKVAPGFTAAVGENPRADAVVSAVVELAHAYRMKVVADGVESGRQARRLRELGCDLAQGHHFGRPGDPARIVRS</sequence>
<dbReference type="SMART" id="SM00091">
    <property type="entry name" value="PAS"/>
    <property type="match status" value="2"/>
</dbReference>
<dbReference type="EMBL" id="JBITLV010000001">
    <property type="protein sequence ID" value="MFI7585701.1"/>
    <property type="molecule type" value="Genomic_DNA"/>
</dbReference>
<dbReference type="Proteomes" id="UP001612915">
    <property type="component" value="Unassembled WGS sequence"/>
</dbReference>
<dbReference type="PANTHER" id="PTHR44757">
    <property type="entry name" value="DIGUANYLATE CYCLASE DGCP"/>
    <property type="match status" value="1"/>
</dbReference>
<dbReference type="SUPFAM" id="SSF55785">
    <property type="entry name" value="PYP-like sensor domain (PAS domain)"/>
    <property type="match status" value="2"/>
</dbReference>
<feature type="compositionally biased region" description="Pro residues" evidence="1">
    <location>
        <begin position="226"/>
        <end position="244"/>
    </location>
</feature>